<comment type="similarity">
    <text evidence="5">Belongs to the 2-oxoadipate dioxygenase/decarboxylase family.</text>
</comment>
<dbReference type="GO" id="GO:0051213">
    <property type="term" value="F:dioxygenase activity"/>
    <property type="evidence" value="ECO:0007669"/>
    <property type="project" value="UniProtKB-KW"/>
</dbReference>
<gene>
    <name evidence="8" type="ORF">PPROV_000962100</name>
</gene>
<keyword evidence="2" id="KW-0223">Dioxygenase</keyword>
<evidence type="ECO:0000256" key="1">
    <source>
        <dbReference type="ARBA" id="ARBA00001954"/>
    </source>
</evidence>
<evidence type="ECO:0000313" key="8">
    <source>
        <dbReference type="EMBL" id="GHP10891.1"/>
    </source>
</evidence>
<comment type="caution">
    <text evidence="8">The sequence shown here is derived from an EMBL/GenBank/DDBJ whole genome shotgun (WGS) entry which is preliminary data.</text>
</comment>
<dbReference type="AlphaFoldDB" id="A0A830HZM7"/>
<dbReference type="PANTHER" id="PTHR31136:SF5">
    <property type="entry name" value="2-OXOADIPATE DIOXYGENASE_DECARBOXYLASE, CHLOROPLASTIC"/>
    <property type="match status" value="1"/>
</dbReference>
<reference evidence="8" key="1">
    <citation type="submission" date="2020-10" db="EMBL/GenBank/DDBJ databases">
        <title>Unveiling of a novel bifunctional photoreceptor, Dualchrome1, isolated from a cosmopolitan green alga.</title>
        <authorList>
            <person name="Suzuki S."/>
            <person name="Kawachi M."/>
        </authorList>
    </citation>
    <scope>NUCLEOTIDE SEQUENCE</scope>
    <source>
        <strain evidence="8">NIES 2893</strain>
    </source>
</reference>
<dbReference type="EMBL" id="BNJQ01000031">
    <property type="protein sequence ID" value="GHP10891.1"/>
    <property type="molecule type" value="Genomic_DNA"/>
</dbReference>
<evidence type="ECO:0000256" key="4">
    <source>
        <dbReference type="ARBA" id="ARBA00023004"/>
    </source>
</evidence>
<dbReference type="PANTHER" id="PTHR31136">
    <property type="entry name" value="DUF1338 DOMAIN-CONTAINING PROTEIN"/>
    <property type="match status" value="1"/>
</dbReference>
<dbReference type="Proteomes" id="UP000660262">
    <property type="component" value="Unassembled WGS sequence"/>
</dbReference>
<organism evidence="8 9">
    <name type="scientific">Pycnococcus provasolii</name>
    <dbReference type="NCBI Taxonomy" id="41880"/>
    <lineage>
        <taxon>Eukaryota</taxon>
        <taxon>Viridiplantae</taxon>
        <taxon>Chlorophyta</taxon>
        <taxon>Pseudoscourfieldiophyceae</taxon>
        <taxon>Pseudoscourfieldiales</taxon>
        <taxon>Pycnococcaceae</taxon>
        <taxon>Pycnococcus</taxon>
    </lineage>
</organism>
<dbReference type="SMART" id="SM01150">
    <property type="entry name" value="DUF1338"/>
    <property type="match status" value="1"/>
</dbReference>
<proteinExistence type="inferred from homology"/>
<evidence type="ECO:0000313" key="9">
    <source>
        <dbReference type="Proteomes" id="UP000660262"/>
    </source>
</evidence>
<accession>A0A830HZM7</accession>
<evidence type="ECO:0000256" key="7">
    <source>
        <dbReference type="ARBA" id="ARBA00035045"/>
    </source>
</evidence>
<dbReference type="EC" id="1.13.11.93" evidence="6"/>
<dbReference type="InterPro" id="IPR009770">
    <property type="entry name" value="HGLS"/>
</dbReference>
<keyword evidence="3" id="KW-0560">Oxidoreductase</keyword>
<keyword evidence="9" id="KW-1185">Reference proteome</keyword>
<dbReference type="Gene3D" id="3.10.180.50">
    <property type="match status" value="1"/>
</dbReference>
<comment type="cofactor">
    <cofactor evidence="1">
        <name>Fe(2+)</name>
        <dbReference type="ChEBI" id="CHEBI:29033"/>
    </cofactor>
</comment>
<protein>
    <recommendedName>
        <fullName evidence="6">2-oxoadipate dioxygenase/decarboxylase</fullName>
        <ecNumber evidence="6">1.13.11.93</ecNumber>
    </recommendedName>
    <alternativeName>
        <fullName evidence="7">2-hydroxyglutarate synthase</fullName>
    </alternativeName>
</protein>
<evidence type="ECO:0000256" key="5">
    <source>
        <dbReference type="ARBA" id="ARBA00035013"/>
    </source>
</evidence>
<evidence type="ECO:0000256" key="2">
    <source>
        <dbReference type="ARBA" id="ARBA00022964"/>
    </source>
</evidence>
<evidence type="ECO:0000256" key="3">
    <source>
        <dbReference type="ARBA" id="ARBA00023002"/>
    </source>
</evidence>
<keyword evidence="4" id="KW-0408">Iron</keyword>
<dbReference type="OrthoDB" id="1908993at2759"/>
<evidence type="ECO:0000256" key="6">
    <source>
        <dbReference type="ARBA" id="ARBA00035023"/>
    </source>
</evidence>
<dbReference type="Pfam" id="PF07063">
    <property type="entry name" value="HGLS"/>
    <property type="match status" value="1"/>
</dbReference>
<sequence length="260" mass="27563">MAFRTLSITGGVAPVIAFLESLGFTQTHETLTFASKHVAATWLRPPNFTNGNGNGGGGGGTLYYPRIFVSELNVSALPPQAAEALVRVVSGGSGQVPVLTAEMAGRCICEGLRPWPYPTKADYDAILAHSDYGAWTAAHALNLNHAAVAIHRLAREFSNASKLADALKLQHVTLSEAGGIIKTSPDGLLLQFATQADAVEVPFADGTAAVSGAYIEFAERRPLPGFRHIPSGTWDEYSHLRDGFETGSADRIFEATQAKA</sequence>
<name>A0A830HZM7_9CHLO</name>